<proteinExistence type="predicted"/>
<gene>
    <name evidence="1" type="ORF">PanWU01x14_020990</name>
</gene>
<feature type="non-terminal residue" evidence="1">
    <location>
        <position position="1"/>
    </location>
</feature>
<sequence>LFGFSTPICLISSDGYHPYQQYLKVLHRPDKPFRNYQRHNSLIHHGVQWYETKLQSLRPKSQLDYLQIIVKRLVPHQLWHSYRFCCRLSLVLYNSSLCGQSCHNSSTPFFFRIWTCLFHSLTWIYHDPG</sequence>
<dbReference type="Proteomes" id="UP000237105">
    <property type="component" value="Unassembled WGS sequence"/>
</dbReference>
<dbReference type="AlphaFoldDB" id="A0A2P5DXV1"/>
<evidence type="ECO:0000313" key="2">
    <source>
        <dbReference type="Proteomes" id="UP000237105"/>
    </source>
</evidence>
<dbReference type="EMBL" id="JXTB01000010">
    <property type="protein sequence ID" value="PON78117.1"/>
    <property type="molecule type" value="Genomic_DNA"/>
</dbReference>
<protein>
    <submittedName>
        <fullName evidence="1">Uncharacterized protein</fullName>
    </submittedName>
</protein>
<keyword evidence="2" id="KW-1185">Reference proteome</keyword>
<comment type="caution">
    <text evidence="1">The sequence shown here is derived from an EMBL/GenBank/DDBJ whole genome shotgun (WGS) entry which is preliminary data.</text>
</comment>
<name>A0A2P5DXV1_PARAD</name>
<evidence type="ECO:0000313" key="1">
    <source>
        <dbReference type="EMBL" id="PON78117.1"/>
    </source>
</evidence>
<reference evidence="2" key="1">
    <citation type="submission" date="2016-06" db="EMBL/GenBank/DDBJ databases">
        <title>Parallel loss of symbiosis genes in relatives of nitrogen-fixing non-legume Parasponia.</title>
        <authorList>
            <person name="Van Velzen R."/>
            <person name="Holmer R."/>
            <person name="Bu F."/>
            <person name="Rutten L."/>
            <person name="Van Zeijl A."/>
            <person name="Liu W."/>
            <person name="Santuari L."/>
            <person name="Cao Q."/>
            <person name="Sharma T."/>
            <person name="Shen D."/>
            <person name="Roswanjaya Y."/>
            <person name="Wardhani T."/>
            <person name="Kalhor M.S."/>
            <person name="Jansen J."/>
            <person name="Van den Hoogen J."/>
            <person name="Gungor B."/>
            <person name="Hartog M."/>
            <person name="Hontelez J."/>
            <person name="Verver J."/>
            <person name="Yang W.-C."/>
            <person name="Schijlen E."/>
            <person name="Repin R."/>
            <person name="Schilthuizen M."/>
            <person name="Schranz E."/>
            <person name="Heidstra R."/>
            <person name="Miyata K."/>
            <person name="Fedorova E."/>
            <person name="Kohlen W."/>
            <person name="Bisseling T."/>
            <person name="Smit S."/>
            <person name="Geurts R."/>
        </authorList>
    </citation>
    <scope>NUCLEOTIDE SEQUENCE [LARGE SCALE GENOMIC DNA]</scope>
    <source>
        <strain evidence="2">cv. WU1-14</strain>
    </source>
</reference>
<accession>A0A2P5DXV1</accession>
<organism evidence="1 2">
    <name type="scientific">Parasponia andersonii</name>
    <name type="common">Sponia andersonii</name>
    <dbReference type="NCBI Taxonomy" id="3476"/>
    <lineage>
        <taxon>Eukaryota</taxon>
        <taxon>Viridiplantae</taxon>
        <taxon>Streptophyta</taxon>
        <taxon>Embryophyta</taxon>
        <taxon>Tracheophyta</taxon>
        <taxon>Spermatophyta</taxon>
        <taxon>Magnoliopsida</taxon>
        <taxon>eudicotyledons</taxon>
        <taxon>Gunneridae</taxon>
        <taxon>Pentapetalae</taxon>
        <taxon>rosids</taxon>
        <taxon>fabids</taxon>
        <taxon>Rosales</taxon>
        <taxon>Cannabaceae</taxon>
        <taxon>Parasponia</taxon>
    </lineage>
</organism>